<reference evidence="3 4" key="1">
    <citation type="journal article" date="2012" name="PLoS Pathog.">
        <title>Diverse lifestyles and strategies of plant pathogenesis encoded in the genomes of eighteen Dothideomycetes fungi.</title>
        <authorList>
            <person name="Ohm R.A."/>
            <person name="Feau N."/>
            <person name="Henrissat B."/>
            <person name="Schoch C.L."/>
            <person name="Horwitz B.A."/>
            <person name="Barry K.W."/>
            <person name="Condon B.J."/>
            <person name="Copeland A.C."/>
            <person name="Dhillon B."/>
            <person name="Glaser F."/>
            <person name="Hesse C.N."/>
            <person name="Kosti I."/>
            <person name="LaButti K."/>
            <person name="Lindquist E.A."/>
            <person name="Lucas S."/>
            <person name="Salamov A.A."/>
            <person name="Bradshaw R.E."/>
            <person name="Ciuffetti L."/>
            <person name="Hamelin R.C."/>
            <person name="Kema G.H.J."/>
            <person name="Lawrence C."/>
            <person name="Scott J.A."/>
            <person name="Spatafora J.W."/>
            <person name="Turgeon B.G."/>
            <person name="de Wit P.J.G.M."/>
            <person name="Zhong S."/>
            <person name="Goodwin S.B."/>
            <person name="Grigoriev I.V."/>
        </authorList>
    </citation>
    <scope>NUCLEOTIDE SEQUENCE [LARGE SCALE GENOMIC DNA]</scope>
    <source>
        <strain evidence="3 4">SO2202</strain>
    </source>
</reference>
<dbReference type="PANTHER" id="PTHR24320:SF154">
    <property type="entry name" value="OXIDOREDUCTASE, SHORT-CHAIN DEHYDROGENASE_REDUCTASE FAMILY (AFU_ORTHOLOGUE AFUA_2G04560)"/>
    <property type="match status" value="1"/>
</dbReference>
<keyword evidence="2" id="KW-0560">Oxidoreductase</keyword>
<dbReference type="HOGENOM" id="CLU_010194_44_6_1"/>
<dbReference type="STRING" id="692275.N1QFL5"/>
<protein>
    <submittedName>
        <fullName evidence="3">Oxidoreductase</fullName>
    </submittedName>
</protein>
<dbReference type="Pfam" id="PF00106">
    <property type="entry name" value="adh_short"/>
    <property type="match status" value="1"/>
</dbReference>
<dbReference type="OMA" id="KMAGPIS"/>
<accession>N1QFL5</accession>
<evidence type="ECO:0000313" key="4">
    <source>
        <dbReference type="Proteomes" id="UP000016931"/>
    </source>
</evidence>
<dbReference type="GeneID" id="27907010"/>
<dbReference type="eggNOG" id="KOG1208">
    <property type="taxonomic scope" value="Eukaryota"/>
</dbReference>
<dbReference type="InterPro" id="IPR002347">
    <property type="entry name" value="SDR_fam"/>
</dbReference>
<dbReference type="EMBL" id="KB456267">
    <property type="protein sequence ID" value="EMF10537.1"/>
    <property type="molecule type" value="Genomic_DNA"/>
</dbReference>
<organism evidence="3 4">
    <name type="scientific">Sphaerulina musiva (strain SO2202)</name>
    <name type="common">Poplar stem canker fungus</name>
    <name type="synonym">Septoria musiva</name>
    <dbReference type="NCBI Taxonomy" id="692275"/>
    <lineage>
        <taxon>Eukaryota</taxon>
        <taxon>Fungi</taxon>
        <taxon>Dikarya</taxon>
        <taxon>Ascomycota</taxon>
        <taxon>Pezizomycotina</taxon>
        <taxon>Dothideomycetes</taxon>
        <taxon>Dothideomycetidae</taxon>
        <taxon>Mycosphaerellales</taxon>
        <taxon>Mycosphaerellaceae</taxon>
        <taxon>Sphaerulina</taxon>
    </lineage>
</organism>
<keyword evidence="4" id="KW-1185">Reference proteome</keyword>
<dbReference type="PANTHER" id="PTHR24320">
    <property type="entry name" value="RETINOL DEHYDROGENASE"/>
    <property type="match status" value="1"/>
</dbReference>
<dbReference type="AlphaFoldDB" id="N1QFL5"/>
<sequence length="332" mass="36074">MLDLLRKPVFDPEKEIPSLSGKVILITGGTGGLGRETVVSFASHDPAHIYFTGRSQPSADETIRLAKEKSPNTPVEFVKCDLASFASIKVAAKDLLAKMNRLDILMANAGIMAHPPGLTEDGYELQFGTNHVGHALLVKLLTPLLLQTAAPAAAAEEQTEKKDVRIIWDSSLAHRGHPACGIDFSKLKTDMADIVPRPLQSAAGPWIRYAQSKLANMIYARAFAQHYPQITSVSLHPGVSATGLIGGLSMGQKAFMYATSWPIMIPAHMCAWNQQWAATAPLGSGERQVESGTFYMPVGKKGETSAKGRDKGLEQKLWEWTEEELKGQSLEE</sequence>
<dbReference type="Proteomes" id="UP000016931">
    <property type="component" value="Unassembled WGS sequence"/>
</dbReference>
<dbReference type="RefSeq" id="XP_016758658.1">
    <property type="nucleotide sequence ID" value="XM_016909873.1"/>
</dbReference>
<comment type="similarity">
    <text evidence="1">Belongs to the short-chain dehydrogenases/reductases (SDR) family.</text>
</comment>
<dbReference type="PRINTS" id="PR00081">
    <property type="entry name" value="GDHRDH"/>
</dbReference>
<dbReference type="SUPFAM" id="SSF51735">
    <property type="entry name" value="NAD(P)-binding Rossmann-fold domains"/>
    <property type="match status" value="1"/>
</dbReference>
<dbReference type="Gene3D" id="3.40.50.720">
    <property type="entry name" value="NAD(P)-binding Rossmann-like Domain"/>
    <property type="match status" value="1"/>
</dbReference>
<evidence type="ECO:0000256" key="2">
    <source>
        <dbReference type="ARBA" id="ARBA00023002"/>
    </source>
</evidence>
<evidence type="ECO:0000313" key="3">
    <source>
        <dbReference type="EMBL" id="EMF10537.1"/>
    </source>
</evidence>
<dbReference type="InterPro" id="IPR036291">
    <property type="entry name" value="NAD(P)-bd_dom_sf"/>
</dbReference>
<name>N1QFL5_SPHMS</name>
<evidence type="ECO:0000256" key="1">
    <source>
        <dbReference type="ARBA" id="ARBA00006484"/>
    </source>
</evidence>
<proteinExistence type="inferred from homology"/>
<dbReference type="OrthoDB" id="191139at2759"/>
<gene>
    <name evidence="3" type="ORF">SEPMUDRAFT_69747</name>
</gene>
<dbReference type="GO" id="GO:0016491">
    <property type="term" value="F:oxidoreductase activity"/>
    <property type="evidence" value="ECO:0007669"/>
    <property type="project" value="UniProtKB-KW"/>
</dbReference>